<dbReference type="InterPro" id="IPR051055">
    <property type="entry name" value="PIF1_helicase"/>
</dbReference>
<dbReference type="Pfam" id="PF05970">
    <property type="entry name" value="PIF1"/>
    <property type="match status" value="1"/>
</dbReference>
<protein>
    <recommendedName>
        <fullName evidence="1">ATP-dependent DNA helicase</fullName>
        <ecNumber evidence="1">5.6.2.3</ecNumber>
    </recommendedName>
</protein>
<comment type="cofactor">
    <cofactor evidence="1">
        <name>Mg(2+)</name>
        <dbReference type="ChEBI" id="CHEBI:18420"/>
    </cofactor>
</comment>
<dbReference type="GO" id="GO:0005524">
    <property type="term" value="F:ATP binding"/>
    <property type="evidence" value="ECO:0007669"/>
    <property type="project" value="UniProtKB-KW"/>
</dbReference>
<organism evidence="3">
    <name type="scientific">Amphimedon queenslandica</name>
    <name type="common">Sponge</name>
    <dbReference type="NCBI Taxonomy" id="400682"/>
    <lineage>
        <taxon>Eukaryota</taxon>
        <taxon>Metazoa</taxon>
        <taxon>Porifera</taxon>
        <taxon>Demospongiae</taxon>
        <taxon>Heteroscleromorpha</taxon>
        <taxon>Haplosclerida</taxon>
        <taxon>Niphatidae</taxon>
        <taxon>Amphimedon</taxon>
    </lineage>
</organism>
<dbReference type="OrthoDB" id="10058468at2759"/>
<dbReference type="GO" id="GO:0006281">
    <property type="term" value="P:DNA repair"/>
    <property type="evidence" value="ECO:0007669"/>
    <property type="project" value="UniProtKB-KW"/>
</dbReference>
<dbReference type="SUPFAM" id="SSF52540">
    <property type="entry name" value="P-loop containing nucleoside triphosphate hydrolases"/>
    <property type="match status" value="1"/>
</dbReference>
<dbReference type="GO" id="GO:0000723">
    <property type="term" value="P:telomere maintenance"/>
    <property type="evidence" value="ECO:0007669"/>
    <property type="project" value="InterPro"/>
</dbReference>
<dbReference type="InterPro" id="IPR010285">
    <property type="entry name" value="DNA_helicase_pif1-like_DEAD"/>
</dbReference>
<dbReference type="InParanoid" id="A0A1X7TDA0"/>
<proteinExistence type="inferred from homology"/>
<dbReference type="InterPro" id="IPR027417">
    <property type="entry name" value="P-loop_NTPase"/>
</dbReference>
<accession>A0A1X7TDA0</accession>
<dbReference type="PANTHER" id="PTHR47642:SF8">
    <property type="entry name" value="ATP-DEPENDENT DNA HELICASE"/>
    <property type="match status" value="1"/>
</dbReference>
<evidence type="ECO:0000256" key="1">
    <source>
        <dbReference type="RuleBase" id="RU363044"/>
    </source>
</evidence>
<dbReference type="GO" id="GO:0043139">
    <property type="term" value="F:5'-3' DNA helicase activity"/>
    <property type="evidence" value="ECO:0007669"/>
    <property type="project" value="UniProtKB-EC"/>
</dbReference>
<dbReference type="GO" id="GO:0006310">
    <property type="term" value="P:DNA recombination"/>
    <property type="evidence" value="ECO:0007669"/>
    <property type="project" value="UniProtKB-KW"/>
</dbReference>
<keyword evidence="1" id="KW-0378">Hydrolase</keyword>
<reference evidence="3" key="1">
    <citation type="submission" date="2017-05" db="UniProtKB">
        <authorList>
            <consortium name="EnsemblMetazoa"/>
        </authorList>
    </citation>
    <scope>IDENTIFICATION</scope>
</reference>
<comment type="similarity">
    <text evidence="1">Belongs to the helicase family.</text>
</comment>
<name>A0A1X7TDA0_AMPQE</name>
<evidence type="ECO:0000259" key="2">
    <source>
        <dbReference type="Pfam" id="PF05970"/>
    </source>
</evidence>
<keyword evidence="1" id="KW-0347">Helicase</keyword>
<keyword evidence="1" id="KW-0067">ATP-binding</keyword>
<dbReference type="AlphaFoldDB" id="A0A1X7TDA0"/>
<keyword evidence="1" id="KW-0547">Nucleotide-binding</keyword>
<dbReference type="GO" id="GO:0016887">
    <property type="term" value="F:ATP hydrolysis activity"/>
    <property type="evidence" value="ECO:0007669"/>
    <property type="project" value="RHEA"/>
</dbReference>
<comment type="catalytic activity">
    <reaction evidence="1">
        <text>ATP + H2O = ADP + phosphate + H(+)</text>
        <dbReference type="Rhea" id="RHEA:13065"/>
        <dbReference type="ChEBI" id="CHEBI:15377"/>
        <dbReference type="ChEBI" id="CHEBI:15378"/>
        <dbReference type="ChEBI" id="CHEBI:30616"/>
        <dbReference type="ChEBI" id="CHEBI:43474"/>
        <dbReference type="ChEBI" id="CHEBI:456216"/>
        <dbReference type="EC" id="5.6.2.3"/>
    </reaction>
</comment>
<dbReference type="EnsemblMetazoa" id="Aqu2.1.12563_001">
    <property type="protein sequence ID" value="Aqu2.1.12563_001"/>
    <property type="gene ID" value="Aqu2.1.12563"/>
</dbReference>
<keyword evidence="1" id="KW-0227">DNA damage</keyword>
<sequence length="131" mass="14825">MRGLKEKKRHIVFFHRKWCKEAILNLNKGIKIKPYHIFLSAPGGVGKSHVIRIIQSDTIKLLKLSSFFEPNEVIVLLTAPTVVAAFNIEGMTLHSSLMLGCNKYGSYKSLSHDKANTLRLRLAKLKLLIID</sequence>
<keyword evidence="1" id="KW-0234">DNA repair</keyword>
<evidence type="ECO:0000313" key="3">
    <source>
        <dbReference type="EnsemblMetazoa" id="Aqu2.1.12563_001"/>
    </source>
</evidence>
<dbReference type="EC" id="5.6.2.3" evidence="1"/>
<feature type="domain" description="DNA helicase Pif1-like DEAD-box helicase" evidence="2">
    <location>
        <begin position="28"/>
        <end position="131"/>
    </location>
</feature>
<keyword evidence="1" id="KW-0233">DNA recombination</keyword>
<dbReference type="PANTHER" id="PTHR47642">
    <property type="entry name" value="ATP-DEPENDENT DNA HELICASE"/>
    <property type="match status" value="1"/>
</dbReference>
<dbReference type="Gene3D" id="3.40.50.300">
    <property type="entry name" value="P-loop containing nucleotide triphosphate hydrolases"/>
    <property type="match status" value="1"/>
</dbReference>